<evidence type="ECO:0000313" key="2">
    <source>
        <dbReference type="Proteomes" id="UP001165060"/>
    </source>
</evidence>
<dbReference type="Proteomes" id="UP001165060">
    <property type="component" value="Unassembled WGS sequence"/>
</dbReference>
<accession>A0ABQ6MVB2</accession>
<gene>
    <name evidence="1" type="ORF">TeGR_g3120</name>
</gene>
<proteinExistence type="predicted"/>
<sequence length="255" mass="27615">MYKADAALTSSDHVGESDGKSLLTWTDPFFDGDDDVVAVFDFDYPEVESFYTSLVGTLMLCPCSWPSAVCCYPCFFSQQISWEARAQHVALTVDGIKYVRDKRKTLCGLQCSDAGKVSKTVPFDKLTDCDVSEPAGNALVCCVPNVLHTVNVDTASSGQTTDGIPHHELSLTGLSRPHELKKAVWAMKRGHAPANLDPASRADAERKLAAAARHAQSAPVLSGAMERGGLEGGDAIPLLQEIRDELKILNKNFKK</sequence>
<organism evidence="1 2">
    <name type="scientific">Tetraparma gracilis</name>
    <dbReference type="NCBI Taxonomy" id="2962635"/>
    <lineage>
        <taxon>Eukaryota</taxon>
        <taxon>Sar</taxon>
        <taxon>Stramenopiles</taxon>
        <taxon>Ochrophyta</taxon>
        <taxon>Bolidophyceae</taxon>
        <taxon>Parmales</taxon>
        <taxon>Triparmaceae</taxon>
        <taxon>Tetraparma</taxon>
    </lineage>
</organism>
<keyword evidence="2" id="KW-1185">Reference proteome</keyword>
<name>A0ABQ6MVB2_9STRA</name>
<comment type="caution">
    <text evidence="1">The sequence shown here is derived from an EMBL/GenBank/DDBJ whole genome shotgun (WGS) entry which is preliminary data.</text>
</comment>
<evidence type="ECO:0000313" key="1">
    <source>
        <dbReference type="EMBL" id="GMI33232.1"/>
    </source>
</evidence>
<reference evidence="1 2" key="1">
    <citation type="journal article" date="2023" name="Commun. Biol.">
        <title>Genome analysis of Parmales, the sister group of diatoms, reveals the evolutionary specialization of diatoms from phago-mixotrophs to photoautotrophs.</title>
        <authorList>
            <person name="Ban H."/>
            <person name="Sato S."/>
            <person name="Yoshikawa S."/>
            <person name="Yamada K."/>
            <person name="Nakamura Y."/>
            <person name="Ichinomiya M."/>
            <person name="Sato N."/>
            <person name="Blanc-Mathieu R."/>
            <person name="Endo H."/>
            <person name="Kuwata A."/>
            <person name="Ogata H."/>
        </authorList>
    </citation>
    <scope>NUCLEOTIDE SEQUENCE [LARGE SCALE GENOMIC DNA]</scope>
</reference>
<dbReference type="EMBL" id="BRYB01003239">
    <property type="protein sequence ID" value="GMI33232.1"/>
    <property type="molecule type" value="Genomic_DNA"/>
</dbReference>
<protein>
    <submittedName>
        <fullName evidence="1">Uncharacterized protein</fullName>
    </submittedName>
</protein>